<dbReference type="AlphaFoldDB" id="A0AB39USJ5"/>
<protein>
    <submittedName>
        <fullName evidence="3">PEP-CTERM sorting domain-containing protein</fullName>
    </submittedName>
</protein>
<sequence>MKALIQTAGILALSTLAATTQAKVVIFDDNLGGAAKAGSVETAVGAYTNLQGDVWGPVLTFSDFTVTGGFSHSVNLAGRNFNKNNQITMGSLPYQDLKPQHGGLGSLSLASGGANSDTDNLQPNLITGAVGDEILFFDFGTSVVLDTVWFNGSHTEHTAFTNNGRNDAGDALFTLFYSADGVAYQATGPQTSPMNQEYLLTGITSAYTHWAVAATGWNSAPGGYVEAIRYATVPEPATLALLGLGLAGLGLRSRK</sequence>
<name>A0AB39USJ5_9GAMM</name>
<reference evidence="3" key="1">
    <citation type="submission" date="2024-05" db="EMBL/GenBank/DDBJ databases">
        <title>Genome sequencing of novel strain.</title>
        <authorList>
            <person name="Ganbat D."/>
            <person name="Ganbat S."/>
            <person name="Lee S.-J."/>
        </authorList>
    </citation>
    <scope>NUCLEOTIDE SEQUENCE</scope>
    <source>
        <strain evidence="3">SMD15-11</strain>
    </source>
</reference>
<feature type="signal peptide" evidence="1">
    <location>
        <begin position="1"/>
        <end position="22"/>
    </location>
</feature>
<keyword evidence="1" id="KW-0732">Signal</keyword>
<dbReference type="EMBL" id="CP154858">
    <property type="protein sequence ID" value="XDT70995.1"/>
    <property type="molecule type" value="Genomic_DNA"/>
</dbReference>
<dbReference type="KEGG" id="tcd:AAIA72_09235"/>
<feature type="chain" id="PRO_5044251974" evidence="1">
    <location>
        <begin position="23"/>
        <end position="255"/>
    </location>
</feature>
<evidence type="ECO:0000313" key="3">
    <source>
        <dbReference type="EMBL" id="XDT70995.1"/>
    </source>
</evidence>
<organism evidence="3">
    <name type="scientific">Thermohahella caldifontis</name>
    <dbReference type="NCBI Taxonomy" id="3142973"/>
    <lineage>
        <taxon>Bacteria</taxon>
        <taxon>Pseudomonadati</taxon>
        <taxon>Pseudomonadota</taxon>
        <taxon>Gammaproteobacteria</taxon>
        <taxon>Oceanospirillales</taxon>
        <taxon>Hahellaceae</taxon>
        <taxon>Thermohahella</taxon>
    </lineage>
</organism>
<dbReference type="Pfam" id="PF07589">
    <property type="entry name" value="PEP-CTERM"/>
    <property type="match status" value="1"/>
</dbReference>
<evidence type="ECO:0000256" key="1">
    <source>
        <dbReference type="SAM" id="SignalP"/>
    </source>
</evidence>
<proteinExistence type="predicted"/>
<feature type="domain" description="Ice-binding protein C-terminal" evidence="2">
    <location>
        <begin position="232"/>
        <end position="255"/>
    </location>
</feature>
<accession>A0AB39USJ5</accession>
<gene>
    <name evidence="3" type="ORF">AAIA72_09235</name>
</gene>
<evidence type="ECO:0000259" key="2">
    <source>
        <dbReference type="Pfam" id="PF07589"/>
    </source>
</evidence>
<dbReference type="NCBIfam" id="TIGR02595">
    <property type="entry name" value="PEP_CTERM"/>
    <property type="match status" value="1"/>
</dbReference>
<dbReference type="InterPro" id="IPR013424">
    <property type="entry name" value="Ice-binding_C"/>
</dbReference>
<dbReference type="RefSeq" id="WP_369600036.1">
    <property type="nucleotide sequence ID" value="NZ_CP154858.1"/>
</dbReference>